<keyword evidence="4" id="KW-1185">Reference proteome</keyword>
<dbReference type="RefSeq" id="WP_175490967.1">
    <property type="nucleotide sequence ID" value="NZ_FOOT01000001.1"/>
</dbReference>
<accession>A0A1I2NU42</accession>
<evidence type="ECO:0000256" key="1">
    <source>
        <dbReference type="SAM" id="SignalP"/>
    </source>
</evidence>
<dbReference type="Gene3D" id="2.30.40.10">
    <property type="entry name" value="Urease, subunit C, domain 1"/>
    <property type="match status" value="1"/>
</dbReference>
<organism evidence="3 4">
    <name type="scientific">Pontibacter chinhatensis</name>
    <dbReference type="NCBI Taxonomy" id="1436961"/>
    <lineage>
        <taxon>Bacteria</taxon>
        <taxon>Pseudomonadati</taxon>
        <taxon>Bacteroidota</taxon>
        <taxon>Cytophagia</taxon>
        <taxon>Cytophagales</taxon>
        <taxon>Hymenobacteraceae</taxon>
        <taxon>Pontibacter</taxon>
    </lineage>
</organism>
<dbReference type="PANTHER" id="PTHR43135">
    <property type="entry name" value="ALPHA-D-RIBOSE 1-METHYLPHOSPHONATE 5-TRIPHOSPHATE DIPHOSPHATASE"/>
    <property type="match status" value="1"/>
</dbReference>
<dbReference type="SUPFAM" id="SSF51338">
    <property type="entry name" value="Composite domain of metallo-dependent hydrolases"/>
    <property type="match status" value="1"/>
</dbReference>
<protein>
    <submittedName>
        <fullName evidence="3">Imidazolonepropionase</fullName>
    </submittedName>
</protein>
<dbReference type="InterPro" id="IPR006680">
    <property type="entry name" value="Amidohydro-rel"/>
</dbReference>
<keyword evidence="1" id="KW-0732">Signal</keyword>
<evidence type="ECO:0000259" key="2">
    <source>
        <dbReference type="Pfam" id="PF01979"/>
    </source>
</evidence>
<name>A0A1I2NU42_9BACT</name>
<reference evidence="4" key="1">
    <citation type="submission" date="2016-10" db="EMBL/GenBank/DDBJ databases">
        <authorList>
            <person name="Varghese N."/>
            <person name="Submissions S."/>
        </authorList>
    </citation>
    <scope>NUCLEOTIDE SEQUENCE [LARGE SCALE GENOMIC DNA]</scope>
    <source>
        <strain evidence="4">LP51</strain>
    </source>
</reference>
<feature type="signal peptide" evidence="1">
    <location>
        <begin position="1"/>
        <end position="27"/>
    </location>
</feature>
<dbReference type="Pfam" id="PF01979">
    <property type="entry name" value="Amidohydro_1"/>
    <property type="match status" value="1"/>
</dbReference>
<sequence>MQHTLHAYLLKLVFSCLFILSASMVQAQEAVNSANREIVFRAVHVVPMDKEQVLQNQDVVVKDGKITALGSTGKVKYGKGALVVDAKGKYLMPGLAEMHAHVPPVDDLEPMKEVVRLFALKGVTTIRGMLGHPRHLELRSMIEKGELLSPRFYTSGPSFNGGSVKSPEQGAEMVRQQKQAGYDFLKLHPGLTPETFGAIAKAAKAEDIPFAGHVSYEVGVWRAIEAGYATIDHLDGFVESLIPNLESIPEQEAGLFAMFISDQADASRIPKLVSALREKNIWVVPTQALAERWIAADKAPEQLRKSPEMIYMNPKTLDSWVATKQKYMAHPQYDPAAIDRYMQLRRKLIYECQKNGVGLLLGSDAPQVFNVPGFSTHQELEYLVDAGLTPYEALQTGTINVGKFYNRPDLGVLKAGAVADLILVAGNPLENIRETQNIEGVLVGKQWLPKAYIDQELKKLEKR</sequence>
<dbReference type="STRING" id="1436961.SAMN05421739_101848"/>
<feature type="chain" id="PRO_5011624034" evidence="1">
    <location>
        <begin position="28"/>
        <end position="463"/>
    </location>
</feature>
<gene>
    <name evidence="3" type="ORF">SAMN05421739_101848</name>
</gene>
<dbReference type="PANTHER" id="PTHR43135:SF3">
    <property type="entry name" value="ALPHA-D-RIBOSE 1-METHYLPHOSPHONATE 5-TRIPHOSPHATE DIPHOSPHATASE"/>
    <property type="match status" value="1"/>
</dbReference>
<feature type="domain" description="Amidohydrolase-related" evidence="2">
    <location>
        <begin position="90"/>
        <end position="441"/>
    </location>
</feature>
<dbReference type="EMBL" id="FOOT01000001">
    <property type="protein sequence ID" value="SFG07392.1"/>
    <property type="molecule type" value="Genomic_DNA"/>
</dbReference>
<dbReference type="Gene3D" id="3.20.20.140">
    <property type="entry name" value="Metal-dependent hydrolases"/>
    <property type="match status" value="1"/>
</dbReference>
<evidence type="ECO:0000313" key="4">
    <source>
        <dbReference type="Proteomes" id="UP000198724"/>
    </source>
</evidence>
<dbReference type="Proteomes" id="UP000198724">
    <property type="component" value="Unassembled WGS sequence"/>
</dbReference>
<proteinExistence type="predicted"/>
<dbReference type="InterPro" id="IPR011059">
    <property type="entry name" value="Metal-dep_hydrolase_composite"/>
</dbReference>
<dbReference type="InterPro" id="IPR051781">
    <property type="entry name" value="Metallo-dep_Hydrolase"/>
</dbReference>
<dbReference type="InterPro" id="IPR032466">
    <property type="entry name" value="Metal_Hydrolase"/>
</dbReference>
<dbReference type="AlphaFoldDB" id="A0A1I2NU42"/>
<evidence type="ECO:0000313" key="3">
    <source>
        <dbReference type="EMBL" id="SFG07392.1"/>
    </source>
</evidence>
<dbReference type="GO" id="GO:0016810">
    <property type="term" value="F:hydrolase activity, acting on carbon-nitrogen (but not peptide) bonds"/>
    <property type="evidence" value="ECO:0007669"/>
    <property type="project" value="InterPro"/>
</dbReference>
<dbReference type="SUPFAM" id="SSF51556">
    <property type="entry name" value="Metallo-dependent hydrolases"/>
    <property type="match status" value="1"/>
</dbReference>